<gene>
    <name evidence="1" type="ORF">BLA17378_08623</name>
</gene>
<keyword evidence="2" id="KW-1185">Reference proteome</keyword>
<organism evidence="1 2">
    <name type="scientific">Burkholderia aenigmatica</name>
    <dbReference type="NCBI Taxonomy" id="2015348"/>
    <lineage>
        <taxon>Bacteria</taxon>
        <taxon>Pseudomonadati</taxon>
        <taxon>Pseudomonadota</taxon>
        <taxon>Betaproteobacteria</taxon>
        <taxon>Burkholderiales</taxon>
        <taxon>Burkholderiaceae</taxon>
        <taxon>Burkholderia</taxon>
        <taxon>Burkholderia cepacia complex</taxon>
    </lineage>
</organism>
<dbReference type="Proteomes" id="UP000494120">
    <property type="component" value="Unassembled WGS sequence"/>
</dbReference>
<proteinExistence type="predicted"/>
<comment type="caution">
    <text evidence="1">The sequence shown here is derived from an EMBL/GenBank/DDBJ whole genome shotgun (WGS) entry which is preliminary data.</text>
</comment>
<accession>A0ABY6YBB0</accession>
<name>A0ABY6YBB0_9BURK</name>
<protein>
    <submittedName>
        <fullName evidence="1">Uncharacterized protein</fullName>
    </submittedName>
</protein>
<evidence type="ECO:0000313" key="1">
    <source>
        <dbReference type="EMBL" id="VWD49637.1"/>
    </source>
</evidence>
<evidence type="ECO:0000313" key="2">
    <source>
        <dbReference type="Proteomes" id="UP000494120"/>
    </source>
</evidence>
<dbReference type="RefSeq" id="WP_174963554.1">
    <property type="nucleotide sequence ID" value="NZ_CABVQG010000084.1"/>
</dbReference>
<reference evidence="1 2" key="1">
    <citation type="submission" date="2019-09" db="EMBL/GenBank/DDBJ databases">
        <authorList>
            <person name="Depoorter E."/>
        </authorList>
    </citation>
    <scope>NUCLEOTIDE SEQUENCE [LARGE SCALE GENOMIC DNA]</scope>
    <source>
        <strain evidence="1 2">R-17378</strain>
    </source>
</reference>
<dbReference type="EMBL" id="CABVQG010000084">
    <property type="protein sequence ID" value="VWD49637.1"/>
    <property type="molecule type" value="Genomic_DNA"/>
</dbReference>
<sequence length="84" mass="9934">MSTKYAGNDNYGRPKSEYLAKIAAMDDEKLASETYQMIYHSARCNNNPRADWHWMVDACYDECKKRPGDIYQKAWDECYQDHAR</sequence>